<keyword evidence="1" id="KW-0812">Transmembrane</keyword>
<evidence type="ECO:0000256" key="1">
    <source>
        <dbReference type="SAM" id="Phobius"/>
    </source>
</evidence>
<keyword evidence="3" id="KW-1185">Reference proteome</keyword>
<proteinExistence type="predicted"/>
<dbReference type="STRING" id="1420583.V473_18630"/>
<gene>
    <name evidence="2" type="ORF">V473_18630</name>
</gene>
<evidence type="ECO:0000313" key="2">
    <source>
        <dbReference type="EMBL" id="KMS53361.1"/>
    </source>
</evidence>
<name>A0A0J7XN17_9SPHN</name>
<keyword evidence="1" id="KW-1133">Transmembrane helix</keyword>
<dbReference type="AlphaFoldDB" id="A0A0J7XN17"/>
<reference evidence="2 3" key="1">
    <citation type="journal article" date="2015" name="G3 (Bethesda)">
        <title>Insights into Ongoing Evolution of the Hexachlorocyclohexane Catabolic Pathway from Comparative Genomics of Ten Sphingomonadaceae Strains.</title>
        <authorList>
            <person name="Pearce S.L."/>
            <person name="Oakeshott J.G."/>
            <person name="Pandey G."/>
        </authorList>
    </citation>
    <scope>NUCLEOTIDE SEQUENCE [LARGE SCALE GENOMIC DNA]</scope>
    <source>
        <strain evidence="2 3">LL01</strain>
    </source>
</reference>
<evidence type="ECO:0000313" key="3">
    <source>
        <dbReference type="Proteomes" id="UP000052232"/>
    </source>
</evidence>
<dbReference type="Proteomes" id="UP000052232">
    <property type="component" value="Unassembled WGS sequence"/>
</dbReference>
<feature type="transmembrane region" description="Helical" evidence="1">
    <location>
        <begin position="31"/>
        <end position="52"/>
    </location>
</feature>
<dbReference type="RefSeq" id="WP_242495986.1">
    <property type="nucleotide sequence ID" value="NZ_KQ130436.1"/>
</dbReference>
<organism evidence="2 3">
    <name type="scientific">Sphingobium cupriresistens LL01</name>
    <dbReference type="NCBI Taxonomy" id="1420583"/>
    <lineage>
        <taxon>Bacteria</taxon>
        <taxon>Pseudomonadati</taxon>
        <taxon>Pseudomonadota</taxon>
        <taxon>Alphaproteobacteria</taxon>
        <taxon>Sphingomonadales</taxon>
        <taxon>Sphingomonadaceae</taxon>
        <taxon>Sphingobium</taxon>
    </lineage>
</organism>
<accession>A0A0J7XN17</accession>
<dbReference type="PATRIC" id="fig|1420583.3.peg.3523"/>
<sequence>MNCPKCRAPINGFGKGCIACGHSGSDLRRALLWTLVPTGMIAATLGLSIAIAEAHRTGSSRNRHSNAIEARDAAGRTQAFAKLMHDAGEVCTSTNRSLFRGDIGANAVWAIGCGDTGDWMILIANNGTTRVSQCGPMEKAGTPCWTPLDS</sequence>
<protein>
    <submittedName>
        <fullName evidence="2">Uncharacterized protein</fullName>
    </submittedName>
</protein>
<comment type="caution">
    <text evidence="2">The sequence shown here is derived from an EMBL/GenBank/DDBJ whole genome shotgun (WGS) entry which is preliminary data.</text>
</comment>
<keyword evidence="1" id="KW-0472">Membrane</keyword>
<dbReference type="EMBL" id="JACT01000005">
    <property type="protein sequence ID" value="KMS53361.1"/>
    <property type="molecule type" value="Genomic_DNA"/>
</dbReference>